<accession>Q69XY3</accession>
<evidence type="ECO:0000313" key="2">
    <source>
        <dbReference type="EMBL" id="BAD35344.1"/>
    </source>
</evidence>
<feature type="region of interest" description="Disordered" evidence="1">
    <location>
        <begin position="1"/>
        <end position="26"/>
    </location>
</feature>
<dbReference type="AlphaFoldDB" id="Q69XY3"/>
<evidence type="ECO:0000256" key="1">
    <source>
        <dbReference type="SAM" id="MobiDB-lite"/>
    </source>
</evidence>
<dbReference type="Proteomes" id="UP000000763">
    <property type="component" value="Chromosome 6"/>
</dbReference>
<proteinExistence type="predicted"/>
<sequence>MPVRHSLFGSKHMHPSNSRWSSVVPVVDDAPIDEDTVVDERSCEEQEPPPPPYVVAHLGLPWVHWWRNHLSSVGRIPQ</sequence>
<gene>
    <name evidence="2" type="primary">P0633D04.22</name>
</gene>
<name>Q69XY3_ORYSJ</name>
<reference evidence="3" key="2">
    <citation type="journal article" date="2008" name="Nucleic Acids Res.">
        <title>The rice annotation project database (RAP-DB): 2008 update.</title>
        <authorList>
            <consortium name="The rice annotation project (RAP)"/>
        </authorList>
    </citation>
    <scope>GENOME REANNOTATION</scope>
    <source>
        <strain evidence="3">cv. Nipponbare</strain>
    </source>
</reference>
<reference evidence="3" key="1">
    <citation type="journal article" date="2005" name="Nature">
        <title>The map-based sequence of the rice genome.</title>
        <authorList>
            <consortium name="International rice genome sequencing project (IRGSP)"/>
            <person name="Matsumoto T."/>
            <person name="Wu J."/>
            <person name="Kanamori H."/>
            <person name="Katayose Y."/>
            <person name="Fujisawa M."/>
            <person name="Namiki N."/>
            <person name="Mizuno H."/>
            <person name="Yamamoto K."/>
            <person name="Antonio B.A."/>
            <person name="Baba T."/>
            <person name="Sakata K."/>
            <person name="Nagamura Y."/>
            <person name="Aoki H."/>
            <person name="Arikawa K."/>
            <person name="Arita K."/>
            <person name="Bito T."/>
            <person name="Chiden Y."/>
            <person name="Fujitsuka N."/>
            <person name="Fukunaka R."/>
            <person name="Hamada M."/>
            <person name="Harada C."/>
            <person name="Hayashi A."/>
            <person name="Hijishita S."/>
            <person name="Honda M."/>
            <person name="Hosokawa S."/>
            <person name="Ichikawa Y."/>
            <person name="Idonuma A."/>
            <person name="Iijima M."/>
            <person name="Ikeda M."/>
            <person name="Ikeno M."/>
            <person name="Ito K."/>
            <person name="Ito S."/>
            <person name="Ito T."/>
            <person name="Ito Y."/>
            <person name="Ito Y."/>
            <person name="Iwabuchi A."/>
            <person name="Kamiya K."/>
            <person name="Karasawa W."/>
            <person name="Kurita K."/>
            <person name="Katagiri S."/>
            <person name="Kikuta A."/>
            <person name="Kobayashi H."/>
            <person name="Kobayashi N."/>
            <person name="Machita K."/>
            <person name="Maehara T."/>
            <person name="Masukawa M."/>
            <person name="Mizubayashi T."/>
            <person name="Mukai Y."/>
            <person name="Nagasaki H."/>
            <person name="Nagata Y."/>
            <person name="Naito S."/>
            <person name="Nakashima M."/>
            <person name="Nakama Y."/>
            <person name="Nakamichi Y."/>
            <person name="Nakamura M."/>
            <person name="Meguro A."/>
            <person name="Negishi M."/>
            <person name="Ohta I."/>
            <person name="Ohta T."/>
            <person name="Okamoto M."/>
            <person name="Ono N."/>
            <person name="Saji S."/>
            <person name="Sakaguchi M."/>
            <person name="Sakai K."/>
            <person name="Shibata M."/>
            <person name="Shimokawa T."/>
            <person name="Song J."/>
            <person name="Takazaki Y."/>
            <person name="Terasawa K."/>
            <person name="Tsugane M."/>
            <person name="Tsuji K."/>
            <person name="Ueda S."/>
            <person name="Waki K."/>
            <person name="Yamagata H."/>
            <person name="Yamamoto M."/>
            <person name="Yamamoto S."/>
            <person name="Yamane H."/>
            <person name="Yoshiki S."/>
            <person name="Yoshihara R."/>
            <person name="Yukawa K."/>
            <person name="Zhong H."/>
            <person name="Yano M."/>
            <person name="Yuan Q."/>
            <person name="Ouyang S."/>
            <person name="Liu J."/>
            <person name="Jones K.M."/>
            <person name="Gansberger K."/>
            <person name="Moffat K."/>
            <person name="Hill J."/>
            <person name="Bera J."/>
            <person name="Fadrosh D."/>
            <person name="Jin S."/>
            <person name="Johri S."/>
            <person name="Kim M."/>
            <person name="Overton L."/>
            <person name="Reardon M."/>
            <person name="Tsitrin T."/>
            <person name="Vuong H."/>
            <person name="Weaver B."/>
            <person name="Ciecko A."/>
            <person name="Tallon L."/>
            <person name="Jackson J."/>
            <person name="Pai G."/>
            <person name="Aken S.V."/>
            <person name="Utterback T."/>
            <person name="Reidmuller S."/>
            <person name="Feldblyum T."/>
            <person name="Hsiao J."/>
            <person name="Zismann V."/>
            <person name="Iobst S."/>
            <person name="de Vazeille A.R."/>
            <person name="Buell C.R."/>
            <person name="Ying K."/>
            <person name="Li Y."/>
            <person name="Lu T."/>
            <person name="Huang Y."/>
            <person name="Zhao Q."/>
            <person name="Feng Q."/>
            <person name="Zhang L."/>
            <person name="Zhu J."/>
            <person name="Weng Q."/>
            <person name="Mu J."/>
            <person name="Lu Y."/>
            <person name="Fan D."/>
            <person name="Liu Y."/>
            <person name="Guan J."/>
            <person name="Zhang Y."/>
            <person name="Yu S."/>
            <person name="Liu X."/>
            <person name="Zhang Y."/>
            <person name="Hong G."/>
            <person name="Han B."/>
            <person name="Choisne N."/>
            <person name="Demange N."/>
            <person name="Orjeda G."/>
            <person name="Samain S."/>
            <person name="Cattolico L."/>
            <person name="Pelletier E."/>
            <person name="Couloux A."/>
            <person name="Segurens B."/>
            <person name="Wincker P."/>
            <person name="D'Hont A."/>
            <person name="Scarpelli C."/>
            <person name="Weissenbach J."/>
            <person name="Salanoubat M."/>
            <person name="Quetier F."/>
            <person name="Yu Y."/>
            <person name="Kim H.R."/>
            <person name="Rambo T."/>
            <person name="Currie J."/>
            <person name="Collura K."/>
            <person name="Luo M."/>
            <person name="Yang T."/>
            <person name="Ammiraju J.S.S."/>
            <person name="Engler F."/>
            <person name="Soderlund C."/>
            <person name="Wing R.A."/>
            <person name="Palmer L.E."/>
            <person name="de la Bastide M."/>
            <person name="Spiegel L."/>
            <person name="Nascimento L."/>
            <person name="Zutavern T."/>
            <person name="O'Shaughnessy A."/>
            <person name="Dike S."/>
            <person name="Dedhia N."/>
            <person name="Preston R."/>
            <person name="Balija V."/>
            <person name="McCombie W.R."/>
            <person name="Chow T."/>
            <person name="Chen H."/>
            <person name="Chung M."/>
            <person name="Chen C."/>
            <person name="Shaw J."/>
            <person name="Wu H."/>
            <person name="Hsiao K."/>
            <person name="Chao Y."/>
            <person name="Chu M."/>
            <person name="Cheng C."/>
            <person name="Hour A."/>
            <person name="Lee P."/>
            <person name="Lin S."/>
            <person name="Lin Y."/>
            <person name="Liou J."/>
            <person name="Liu S."/>
            <person name="Hsing Y."/>
            <person name="Raghuvanshi S."/>
            <person name="Mohanty A."/>
            <person name="Bharti A.K."/>
            <person name="Gaur A."/>
            <person name="Gupta V."/>
            <person name="Kumar D."/>
            <person name="Ravi V."/>
            <person name="Vij S."/>
            <person name="Kapur A."/>
            <person name="Khurana P."/>
            <person name="Khurana P."/>
            <person name="Khurana J.P."/>
            <person name="Tyagi A.K."/>
            <person name="Gaikwad K."/>
            <person name="Singh A."/>
            <person name="Dalal V."/>
            <person name="Srivastava S."/>
            <person name="Dixit A."/>
            <person name="Pal A.K."/>
            <person name="Ghazi I.A."/>
            <person name="Yadav M."/>
            <person name="Pandit A."/>
            <person name="Bhargava A."/>
            <person name="Sureshbabu K."/>
            <person name="Batra K."/>
            <person name="Sharma T.R."/>
            <person name="Mohapatra T."/>
            <person name="Singh N.K."/>
            <person name="Messing J."/>
            <person name="Nelson A.B."/>
            <person name="Fuks G."/>
            <person name="Kavchok S."/>
            <person name="Keizer G."/>
            <person name="Linton E."/>
            <person name="Llaca V."/>
            <person name="Song R."/>
            <person name="Tanyolac B."/>
            <person name="Young S."/>
            <person name="Ho-Il K."/>
            <person name="Hahn J.H."/>
            <person name="Sangsakoo G."/>
            <person name="Vanavichit A."/>
            <person name="de Mattos Luiz.A.T."/>
            <person name="Zimmer P.D."/>
            <person name="Malone G."/>
            <person name="Dellagostin O."/>
            <person name="de Oliveira A.C."/>
            <person name="Bevan M."/>
            <person name="Bancroft I."/>
            <person name="Minx P."/>
            <person name="Cordum H."/>
            <person name="Wilson R."/>
            <person name="Cheng Z."/>
            <person name="Jin W."/>
            <person name="Jiang J."/>
            <person name="Leong S.A."/>
            <person name="Iwama H."/>
            <person name="Gojobori T."/>
            <person name="Itoh T."/>
            <person name="Niimura Y."/>
            <person name="Fujii Y."/>
            <person name="Habara T."/>
            <person name="Sakai H."/>
            <person name="Sato Y."/>
            <person name="Wilson G."/>
            <person name="Kumar K."/>
            <person name="McCouch S."/>
            <person name="Juretic N."/>
            <person name="Hoen D."/>
            <person name="Wright S."/>
            <person name="Bruskiewich R."/>
            <person name="Bureau T."/>
            <person name="Miyao A."/>
            <person name="Hirochika H."/>
            <person name="Nishikawa T."/>
            <person name="Kadowaki K."/>
            <person name="Sugiura M."/>
            <person name="Burr B."/>
            <person name="Sasaki T."/>
        </authorList>
    </citation>
    <scope>NUCLEOTIDE SEQUENCE [LARGE SCALE GENOMIC DNA]</scope>
    <source>
        <strain evidence="3">cv. Nipponbare</strain>
    </source>
</reference>
<evidence type="ECO:0000313" key="3">
    <source>
        <dbReference type="Proteomes" id="UP000000763"/>
    </source>
</evidence>
<organism evidence="2 3">
    <name type="scientific">Oryza sativa subsp. japonica</name>
    <name type="common">Rice</name>
    <dbReference type="NCBI Taxonomy" id="39947"/>
    <lineage>
        <taxon>Eukaryota</taxon>
        <taxon>Viridiplantae</taxon>
        <taxon>Streptophyta</taxon>
        <taxon>Embryophyta</taxon>
        <taxon>Tracheophyta</taxon>
        <taxon>Spermatophyta</taxon>
        <taxon>Magnoliopsida</taxon>
        <taxon>Liliopsida</taxon>
        <taxon>Poales</taxon>
        <taxon>Poaceae</taxon>
        <taxon>BOP clade</taxon>
        <taxon>Oryzoideae</taxon>
        <taxon>Oryzeae</taxon>
        <taxon>Oryzinae</taxon>
        <taxon>Oryza</taxon>
        <taxon>Oryza sativa</taxon>
    </lineage>
</organism>
<protein>
    <submittedName>
        <fullName evidence="2">Uncharacterized protein</fullName>
    </submittedName>
</protein>
<dbReference type="EMBL" id="AP003528">
    <property type="protein sequence ID" value="BAD35344.1"/>
    <property type="molecule type" value="Genomic_DNA"/>
</dbReference>